<protein>
    <submittedName>
        <fullName evidence="2">Uncharacterized protein</fullName>
    </submittedName>
</protein>
<proteinExistence type="predicted"/>
<accession>A0A3M0KNJ8</accession>
<dbReference type="STRING" id="333673.A0A3M0KNJ8"/>
<reference evidence="2 3" key="1">
    <citation type="submission" date="2018-07" db="EMBL/GenBank/DDBJ databases">
        <title>A high quality draft genome assembly of the barn swallow (H. rustica rustica).</title>
        <authorList>
            <person name="Formenti G."/>
            <person name="Chiara M."/>
            <person name="Poveda L."/>
            <person name="Francoijs K.-J."/>
            <person name="Bonisoli-Alquati A."/>
            <person name="Canova L."/>
            <person name="Gianfranceschi L."/>
            <person name="Horner D.S."/>
            <person name="Saino N."/>
        </authorList>
    </citation>
    <scope>NUCLEOTIDE SEQUENCE [LARGE SCALE GENOMIC DNA]</scope>
    <source>
        <strain evidence="2">Chelidonia</strain>
        <tissue evidence="2">Blood</tissue>
    </source>
</reference>
<dbReference type="OrthoDB" id="10483320at2759"/>
<evidence type="ECO:0000313" key="2">
    <source>
        <dbReference type="EMBL" id="RMC12570.1"/>
    </source>
</evidence>
<keyword evidence="3" id="KW-1185">Reference proteome</keyword>
<dbReference type="AlphaFoldDB" id="A0A3M0KNJ8"/>
<gene>
    <name evidence="2" type="ORF">DUI87_10090</name>
</gene>
<sequence>MKYGLDEQTVRTVNWLKDQAQRVVVDNGAEYALSKSADDTELGAVADMPEGCATIQRDIDSLEELQKVQQKELQIPASEEGQPNSSCVNTGWGQSAGKQLCRRSPGKCPCGEQDQQYPGLHQKKHCWQVKRGVLFPSIQPW</sequence>
<feature type="region of interest" description="Disordered" evidence="1">
    <location>
        <begin position="74"/>
        <end position="98"/>
    </location>
</feature>
<evidence type="ECO:0000256" key="1">
    <source>
        <dbReference type="SAM" id="MobiDB-lite"/>
    </source>
</evidence>
<name>A0A3M0KNJ8_HIRRU</name>
<comment type="caution">
    <text evidence="2">The sequence shown here is derived from an EMBL/GenBank/DDBJ whole genome shotgun (WGS) entry which is preliminary data.</text>
</comment>
<feature type="compositionally biased region" description="Polar residues" evidence="1">
    <location>
        <begin position="81"/>
        <end position="97"/>
    </location>
</feature>
<dbReference type="EMBL" id="QRBI01000106">
    <property type="protein sequence ID" value="RMC12570.1"/>
    <property type="molecule type" value="Genomic_DNA"/>
</dbReference>
<evidence type="ECO:0000313" key="3">
    <source>
        <dbReference type="Proteomes" id="UP000269221"/>
    </source>
</evidence>
<dbReference type="Proteomes" id="UP000269221">
    <property type="component" value="Unassembled WGS sequence"/>
</dbReference>
<organism evidence="2 3">
    <name type="scientific">Hirundo rustica rustica</name>
    <dbReference type="NCBI Taxonomy" id="333673"/>
    <lineage>
        <taxon>Eukaryota</taxon>
        <taxon>Metazoa</taxon>
        <taxon>Chordata</taxon>
        <taxon>Craniata</taxon>
        <taxon>Vertebrata</taxon>
        <taxon>Euteleostomi</taxon>
        <taxon>Archelosauria</taxon>
        <taxon>Archosauria</taxon>
        <taxon>Dinosauria</taxon>
        <taxon>Saurischia</taxon>
        <taxon>Theropoda</taxon>
        <taxon>Coelurosauria</taxon>
        <taxon>Aves</taxon>
        <taxon>Neognathae</taxon>
        <taxon>Neoaves</taxon>
        <taxon>Telluraves</taxon>
        <taxon>Australaves</taxon>
        <taxon>Passeriformes</taxon>
        <taxon>Sylvioidea</taxon>
        <taxon>Hirundinidae</taxon>
        <taxon>Hirundo</taxon>
    </lineage>
</organism>